<evidence type="ECO:0000313" key="2">
    <source>
        <dbReference type="Proteomes" id="UP001164929"/>
    </source>
</evidence>
<reference evidence="1" key="1">
    <citation type="journal article" date="2023" name="Mol. Ecol. Resour.">
        <title>Chromosome-level genome assembly of a triploid poplar Populus alba 'Berolinensis'.</title>
        <authorList>
            <person name="Chen S."/>
            <person name="Yu Y."/>
            <person name="Wang X."/>
            <person name="Wang S."/>
            <person name="Zhang T."/>
            <person name="Zhou Y."/>
            <person name="He R."/>
            <person name="Meng N."/>
            <person name="Wang Y."/>
            <person name="Liu W."/>
            <person name="Liu Z."/>
            <person name="Liu J."/>
            <person name="Guo Q."/>
            <person name="Huang H."/>
            <person name="Sederoff R.R."/>
            <person name="Wang G."/>
            <person name="Qu G."/>
            <person name="Chen S."/>
        </authorList>
    </citation>
    <scope>NUCLEOTIDE SEQUENCE</scope>
    <source>
        <strain evidence="1">SC-2020</strain>
    </source>
</reference>
<gene>
    <name evidence="1" type="ORF">NC653_007024</name>
</gene>
<name>A0AAD6WDT7_9ROSI</name>
<dbReference type="AlphaFoldDB" id="A0AAD6WDT7"/>
<proteinExistence type="predicted"/>
<sequence>MFNPKCLTSYRYGRLDPILVDSIGLRLVCGVTRSGLLKFLYQMF</sequence>
<keyword evidence="2" id="KW-1185">Reference proteome</keyword>
<dbReference type="Proteomes" id="UP001164929">
    <property type="component" value="Chromosome 2"/>
</dbReference>
<comment type="caution">
    <text evidence="1">The sequence shown here is derived from an EMBL/GenBank/DDBJ whole genome shotgun (WGS) entry which is preliminary data.</text>
</comment>
<accession>A0AAD6WDT7</accession>
<dbReference type="EMBL" id="JAQIZT010000002">
    <property type="protein sequence ID" value="KAJ7008196.1"/>
    <property type="molecule type" value="Genomic_DNA"/>
</dbReference>
<protein>
    <submittedName>
        <fullName evidence="1">Uncharacterized protein</fullName>
    </submittedName>
</protein>
<organism evidence="1 2">
    <name type="scientific">Populus alba x Populus x berolinensis</name>
    <dbReference type="NCBI Taxonomy" id="444605"/>
    <lineage>
        <taxon>Eukaryota</taxon>
        <taxon>Viridiplantae</taxon>
        <taxon>Streptophyta</taxon>
        <taxon>Embryophyta</taxon>
        <taxon>Tracheophyta</taxon>
        <taxon>Spermatophyta</taxon>
        <taxon>Magnoliopsida</taxon>
        <taxon>eudicotyledons</taxon>
        <taxon>Gunneridae</taxon>
        <taxon>Pentapetalae</taxon>
        <taxon>rosids</taxon>
        <taxon>fabids</taxon>
        <taxon>Malpighiales</taxon>
        <taxon>Salicaceae</taxon>
        <taxon>Saliceae</taxon>
        <taxon>Populus</taxon>
    </lineage>
</organism>
<evidence type="ECO:0000313" key="1">
    <source>
        <dbReference type="EMBL" id="KAJ7008196.1"/>
    </source>
</evidence>